<evidence type="ECO:0000256" key="2">
    <source>
        <dbReference type="ARBA" id="ARBA00004294"/>
    </source>
</evidence>
<keyword evidence="16" id="KW-0626">Porin</keyword>
<evidence type="ECO:0000256" key="14">
    <source>
        <dbReference type="ARBA" id="ARBA00023065"/>
    </source>
</evidence>
<evidence type="ECO:0000256" key="16">
    <source>
        <dbReference type="ARBA" id="ARBA00023114"/>
    </source>
</evidence>
<evidence type="ECO:0000256" key="18">
    <source>
        <dbReference type="ARBA" id="ARBA00023136"/>
    </source>
</evidence>
<feature type="transmembrane region" description="Helical" evidence="22">
    <location>
        <begin position="275"/>
        <end position="295"/>
    </location>
</feature>
<evidence type="ECO:0000256" key="9">
    <source>
        <dbReference type="ARBA" id="ARBA00022787"/>
    </source>
</evidence>
<evidence type="ECO:0000256" key="1">
    <source>
        <dbReference type="ARBA" id="ARBA00004141"/>
    </source>
</evidence>
<dbReference type="Proteomes" id="UP000693946">
    <property type="component" value="Linkage Group LG18"/>
</dbReference>
<dbReference type="GO" id="GO:0015288">
    <property type="term" value="F:porin activity"/>
    <property type="evidence" value="ECO:0007669"/>
    <property type="project" value="UniProtKB-KW"/>
</dbReference>
<evidence type="ECO:0000256" key="3">
    <source>
        <dbReference type="ARBA" id="ARBA00005441"/>
    </source>
</evidence>
<evidence type="ECO:0000256" key="5">
    <source>
        <dbReference type="ARBA" id="ARBA00022448"/>
    </source>
</evidence>
<keyword evidence="8 22" id="KW-0812">Transmembrane</keyword>
<dbReference type="GO" id="GO:0046930">
    <property type="term" value="C:pore complex"/>
    <property type="evidence" value="ECO:0007669"/>
    <property type="project" value="UniProtKB-KW"/>
</dbReference>
<evidence type="ECO:0000313" key="24">
    <source>
        <dbReference type="EMBL" id="KAG7506726.1"/>
    </source>
</evidence>
<evidence type="ECO:0000259" key="23">
    <source>
        <dbReference type="Pfam" id="PF14360"/>
    </source>
</evidence>
<dbReference type="CDD" id="cd07306">
    <property type="entry name" value="Porin3_VDAC"/>
    <property type="match status" value="1"/>
</dbReference>
<reference evidence="24 25" key="1">
    <citation type="journal article" date="2021" name="Sci. Rep.">
        <title>Chromosome anchoring in Senegalese sole (Solea senegalensis) reveals sex-associated markers and genome rearrangements in flatfish.</title>
        <authorList>
            <person name="Guerrero-Cozar I."/>
            <person name="Gomez-Garrido J."/>
            <person name="Berbel C."/>
            <person name="Martinez-Blanch J.F."/>
            <person name="Alioto T."/>
            <person name="Claros M.G."/>
            <person name="Gagnaire P.A."/>
            <person name="Manchado M."/>
        </authorList>
    </citation>
    <scope>NUCLEOTIDE SEQUENCE [LARGE SCALE GENOMIC DNA]</scope>
    <source>
        <strain evidence="24">Sse05_10M</strain>
    </source>
</reference>
<evidence type="ECO:0000256" key="17">
    <source>
        <dbReference type="ARBA" id="ARBA00023128"/>
    </source>
</evidence>
<dbReference type="Pfam" id="PF01459">
    <property type="entry name" value="Porin_3"/>
    <property type="match status" value="1"/>
</dbReference>
<keyword evidence="15" id="KW-0443">Lipid metabolism</keyword>
<feature type="transmembrane region" description="Helical" evidence="22">
    <location>
        <begin position="125"/>
        <end position="149"/>
    </location>
</feature>
<dbReference type="InterPro" id="IPR045221">
    <property type="entry name" value="Sphingomyelin_synth-like"/>
</dbReference>
<comment type="subcellular location">
    <subcellularLocation>
        <location evidence="1">Membrane</location>
        <topology evidence="1">Multi-pass membrane protein</topology>
    </subcellularLocation>
    <subcellularLocation>
        <location evidence="2">Mitochondrion outer membrane</location>
    </subcellularLocation>
</comment>
<name>A0AAV6RMV8_SOLSE</name>
<dbReference type="InterPro" id="IPR025749">
    <property type="entry name" value="Sphingomyelin_synth-like_dom"/>
</dbReference>
<keyword evidence="9" id="KW-1000">Mitochondrion outer membrane</keyword>
<dbReference type="GO" id="GO:0047493">
    <property type="term" value="F:ceramide cholinephosphotransferase activity"/>
    <property type="evidence" value="ECO:0007669"/>
    <property type="project" value="TreeGrafter"/>
</dbReference>
<keyword evidence="7" id="KW-0808">Transferase</keyword>
<evidence type="ECO:0000256" key="19">
    <source>
        <dbReference type="ARBA" id="ARBA00024167"/>
    </source>
</evidence>
<keyword evidence="6" id="KW-1134">Transmembrane beta strand</keyword>
<comment type="similarity">
    <text evidence="3">Belongs to the sphingomyelin synthase family.</text>
</comment>
<comment type="caution">
    <text evidence="24">The sequence shown here is derived from an EMBL/GenBank/DDBJ whole genome shotgun (WGS) entry which is preliminary data.</text>
</comment>
<dbReference type="AlphaFoldDB" id="A0AAV6RMV8"/>
<keyword evidence="17" id="KW-0496">Mitochondrion</keyword>
<accession>A0AAV6RMV8</accession>
<dbReference type="PANTHER" id="PTHR21290:SF25">
    <property type="entry name" value="SPHINGOMYELIN SYNTHASE-RELATED PROTEIN 1"/>
    <property type="match status" value="1"/>
</dbReference>
<evidence type="ECO:0000256" key="20">
    <source>
        <dbReference type="ARBA" id="ARBA00034430"/>
    </source>
</evidence>
<comment type="catalytic activity">
    <reaction evidence="20">
        <text>K(+)(in) = K(+)(out)</text>
        <dbReference type="Rhea" id="RHEA:29463"/>
        <dbReference type="ChEBI" id="CHEBI:29103"/>
    </reaction>
</comment>
<keyword evidence="25" id="KW-1185">Reference proteome</keyword>
<keyword evidence="18 22" id="KW-0472">Membrane</keyword>
<dbReference type="GO" id="GO:0005741">
    <property type="term" value="C:mitochondrial outer membrane"/>
    <property type="evidence" value="ECO:0007669"/>
    <property type="project" value="UniProtKB-SubCell"/>
</dbReference>
<evidence type="ECO:0000256" key="11">
    <source>
        <dbReference type="ARBA" id="ARBA00022989"/>
    </source>
</evidence>
<dbReference type="Pfam" id="PF14360">
    <property type="entry name" value="PAP2_C"/>
    <property type="match status" value="1"/>
</dbReference>
<evidence type="ECO:0000256" key="7">
    <source>
        <dbReference type="ARBA" id="ARBA00022679"/>
    </source>
</evidence>
<protein>
    <submittedName>
        <fullName evidence="24">Sphingomyelin synthase-related 1</fullName>
    </submittedName>
</protein>
<comment type="catalytic activity">
    <reaction evidence="19">
        <text>chloride(in) = chloride(out)</text>
        <dbReference type="Rhea" id="RHEA:29823"/>
        <dbReference type="ChEBI" id="CHEBI:17996"/>
    </reaction>
</comment>
<dbReference type="InterPro" id="IPR027246">
    <property type="entry name" value="Porin_Euk/Tom40"/>
</dbReference>
<gene>
    <name evidence="24" type="ORF">JOB18_014323</name>
</gene>
<comment type="similarity">
    <text evidence="4">Belongs to the eukaryotic mitochondrial porin family.</text>
</comment>
<evidence type="ECO:0000313" key="25">
    <source>
        <dbReference type="Proteomes" id="UP000693946"/>
    </source>
</evidence>
<dbReference type="GO" id="GO:0008308">
    <property type="term" value="F:voltage-gated monoatomic anion channel activity"/>
    <property type="evidence" value="ECO:0007669"/>
    <property type="project" value="InterPro"/>
</dbReference>
<evidence type="ECO:0000256" key="21">
    <source>
        <dbReference type="ARBA" id="ARBA00049904"/>
    </source>
</evidence>
<dbReference type="FunFam" id="2.40.160.10:FF:000001">
    <property type="entry name" value="Voltage-dependent anion-selective channel protein 2"/>
    <property type="match status" value="1"/>
</dbReference>
<feature type="transmembrane region" description="Helical" evidence="22">
    <location>
        <begin position="161"/>
        <end position="182"/>
    </location>
</feature>
<dbReference type="GO" id="GO:0000139">
    <property type="term" value="C:Golgi membrane"/>
    <property type="evidence" value="ECO:0007669"/>
    <property type="project" value="TreeGrafter"/>
</dbReference>
<feature type="transmembrane region" description="Helical" evidence="22">
    <location>
        <begin position="81"/>
        <end position="105"/>
    </location>
</feature>
<comment type="catalytic activity">
    <reaction evidence="21">
        <text>an N-acylsphing-4-enine + a 1,2-diacyl-sn-glycero-3-phosphoethanolamine = an N-acylsphing-4-enine 1-phosphoethanolamine + a 1,2-diacyl-sn-glycerol</text>
        <dbReference type="Rhea" id="RHEA:36079"/>
        <dbReference type="ChEBI" id="CHEBI:17815"/>
        <dbReference type="ChEBI" id="CHEBI:52639"/>
        <dbReference type="ChEBI" id="CHEBI:64612"/>
        <dbReference type="ChEBI" id="CHEBI:73203"/>
    </reaction>
    <physiologicalReaction direction="left-to-right" evidence="21">
        <dbReference type="Rhea" id="RHEA:36080"/>
    </physiologicalReaction>
</comment>
<dbReference type="EMBL" id="JAGKHQ010000010">
    <property type="protein sequence ID" value="KAG7506726.1"/>
    <property type="molecule type" value="Genomic_DNA"/>
</dbReference>
<evidence type="ECO:0000256" key="10">
    <source>
        <dbReference type="ARBA" id="ARBA00022919"/>
    </source>
</evidence>
<dbReference type="GO" id="GO:0046513">
    <property type="term" value="P:ceramide biosynthetic process"/>
    <property type="evidence" value="ECO:0007669"/>
    <property type="project" value="TreeGrafter"/>
</dbReference>
<dbReference type="GO" id="GO:0033188">
    <property type="term" value="F:sphingomyelin synthase activity"/>
    <property type="evidence" value="ECO:0007669"/>
    <property type="project" value="TreeGrafter"/>
</dbReference>
<feature type="transmembrane region" description="Helical" evidence="22">
    <location>
        <begin position="250"/>
        <end position="269"/>
    </location>
</feature>
<keyword evidence="14" id="KW-0406">Ion transport</keyword>
<evidence type="ECO:0000256" key="6">
    <source>
        <dbReference type="ARBA" id="ARBA00022452"/>
    </source>
</evidence>
<keyword evidence="5" id="KW-0813">Transport</keyword>
<organism evidence="24 25">
    <name type="scientific">Solea senegalensis</name>
    <name type="common">Senegalese sole</name>
    <dbReference type="NCBI Taxonomy" id="28829"/>
    <lineage>
        <taxon>Eukaryota</taxon>
        <taxon>Metazoa</taxon>
        <taxon>Chordata</taxon>
        <taxon>Craniata</taxon>
        <taxon>Vertebrata</taxon>
        <taxon>Euteleostomi</taxon>
        <taxon>Actinopterygii</taxon>
        <taxon>Neopterygii</taxon>
        <taxon>Teleostei</taxon>
        <taxon>Neoteleostei</taxon>
        <taxon>Acanthomorphata</taxon>
        <taxon>Carangaria</taxon>
        <taxon>Pleuronectiformes</taxon>
        <taxon>Pleuronectoidei</taxon>
        <taxon>Soleidae</taxon>
        <taxon>Solea</taxon>
    </lineage>
</organism>
<dbReference type="InterPro" id="IPR001925">
    <property type="entry name" value="Porin_Euk"/>
</dbReference>
<evidence type="ECO:0000256" key="8">
    <source>
        <dbReference type="ARBA" id="ARBA00022692"/>
    </source>
</evidence>
<keyword evidence="10" id="KW-0746">Sphingolipid metabolism</keyword>
<keyword evidence="11 22" id="KW-1133">Transmembrane helix</keyword>
<keyword evidence="12" id="KW-0007">Acetylation</keyword>
<dbReference type="PROSITE" id="PS00558">
    <property type="entry name" value="EUKARYOTIC_PORIN"/>
    <property type="match status" value="1"/>
</dbReference>
<proteinExistence type="inferred from homology"/>
<evidence type="ECO:0000256" key="12">
    <source>
        <dbReference type="ARBA" id="ARBA00022990"/>
    </source>
</evidence>
<evidence type="ECO:0000256" key="4">
    <source>
        <dbReference type="ARBA" id="ARBA00007780"/>
    </source>
</evidence>
<evidence type="ECO:0000256" key="22">
    <source>
        <dbReference type="SAM" id="Phobius"/>
    </source>
</evidence>
<dbReference type="GO" id="GO:0005886">
    <property type="term" value="C:plasma membrane"/>
    <property type="evidence" value="ECO:0007669"/>
    <property type="project" value="TreeGrafter"/>
</dbReference>
<evidence type="ECO:0000256" key="15">
    <source>
        <dbReference type="ARBA" id="ARBA00023098"/>
    </source>
</evidence>
<feature type="domain" description="Sphingomyelin synthase-like" evidence="23">
    <location>
        <begin position="220"/>
        <end position="293"/>
    </location>
</feature>
<evidence type="ECO:0000256" key="13">
    <source>
        <dbReference type="ARBA" id="ARBA00023027"/>
    </source>
</evidence>
<dbReference type="GO" id="GO:0005789">
    <property type="term" value="C:endoplasmic reticulum membrane"/>
    <property type="evidence" value="ECO:0007669"/>
    <property type="project" value="TreeGrafter"/>
</dbReference>
<keyword evidence="13" id="KW-0520">NAD</keyword>
<dbReference type="PANTHER" id="PTHR21290">
    <property type="entry name" value="SPHINGOMYELIN SYNTHETASE"/>
    <property type="match status" value="1"/>
</dbReference>
<sequence>MVSIRKLQKQNVDVLEELGLPFEGHSPSGSGGSLDWLCNGDQGRDCDSTDTAPVGEEYHQYTNGKYKQQTRRLDPEYWKTVLSAIYVMIVFGFTSFVMVIVHERVPDMRTYPPLPDIFLDSVPRIPWAFAMGEACGVILCNIWLLVLLLHKHRSILLRRMCSLMGTVFMLRCITMFVTSLSVPGQHLQCSGKIYGDIWAKLQRAVAIWSGFGMTLTGVHTCGDYMFSGHTVVLTMLNFFVTEYTPRSWNFIHTLSWVLNLFGIFFILAAHEHYSIDVFIAFYITTRLFLYYHTLANTRAYQQSRRARIWFPMFSFFESNVNGPVPNEYCWPLAWPVVMRRLIVESNITNNSNTSTMAIPPAFADLGKSAKDVFNKGYGFGLVKLDVKTQTLSGVEFKTSGSSIIDNSKVTGSLETKYKWPEFGLTFTEKWTTENTLGTGVCVEDKITKGLKLSFDTTFSPNTGKKSGKIKTAYKKEYVNVGLDADLDLAGPTIHVAAVGGYEGWLAGYQMTFDSAKSKMAQNNLALGYKTGDFQLHTNIKNGSEFSGSIYQKVNEKLEHAVNVAWTAGSSSSSLFGLAAKYQLDSSASVSAKVDNAGLVGVGYSQILRPGIKLLLSSLVDVKNFNAGGHKLGLGLELEA</sequence>